<dbReference type="InterPro" id="IPR006115">
    <property type="entry name" value="6PGDH_NADP-bd"/>
</dbReference>
<dbReference type="AlphaFoldDB" id="A0A0J5LAU0"/>
<dbReference type="Gene3D" id="3.40.50.720">
    <property type="entry name" value="NAD(P)-binding Rossmann-like Domain"/>
    <property type="match status" value="1"/>
</dbReference>
<dbReference type="EMBL" id="LDZF01000004">
    <property type="protein sequence ID" value="KMK15454.1"/>
    <property type="molecule type" value="Genomic_DNA"/>
</dbReference>
<dbReference type="SUPFAM" id="SSF51735">
    <property type="entry name" value="NAD(P)-binding Rossmann-fold domains"/>
    <property type="match status" value="1"/>
</dbReference>
<evidence type="ECO:0000313" key="5">
    <source>
        <dbReference type="EMBL" id="KMK15454.1"/>
    </source>
</evidence>
<dbReference type="InterPro" id="IPR013328">
    <property type="entry name" value="6PGD_dom2"/>
</dbReference>
<gene>
    <name evidence="5" type="ORF">ABW06_05635</name>
</gene>
<organism evidence="5 6">
    <name type="scientific">Pluralibacter gergoviae</name>
    <name type="common">Enterobacter gergoviae</name>
    <dbReference type="NCBI Taxonomy" id="61647"/>
    <lineage>
        <taxon>Bacteria</taxon>
        <taxon>Pseudomonadati</taxon>
        <taxon>Pseudomonadota</taxon>
        <taxon>Gammaproteobacteria</taxon>
        <taxon>Enterobacterales</taxon>
        <taxon>Enterobacteriaceae</taxon>
        <taxon>Pluralibacter</taxon>
    </lineage>
</organism>
<feature type="active site" evidence="2">
    <location>
        <position position="168"/>
    </location>
</feature>
<evidence type="ECO:0000313" key="6">
    <source>
        <dbReference type="Proteomes" id="UP000036196"/>
    </source>
</evidence>
<evidence type="ECO:0000256" key="2">
    <source>
        <dbReference type="PIRSR" id="PIRSR000103-1"/>
    </source>
</evidence>
<accession>A0A0J5LAU0</accession>
<dbReference type="RefSeq" id="WP_048278421.1">
    <property type="nucleotide sequence ID" value="NZ_LDVW01000209.1"/>
</dbReference>
<keyword evidence="6" id="KW-1185">Reference proteome</keyword>
<dbReference type="Proteomes" id="UP000036196">
    <property type="component" value="Unassembled WGS sequence"/>
</dbReference>
<protein>
    <submittedName>
        <fullName evidence="5">6-phosphogluconate dehydrogenase</fullName>
    </submittedName>
</protein>
<proteinExistence type="predicted"/>
<dbReference type="InterPro" id="IPR015815">
    <property type="entry name" value="HIBADH-related"/>
</dbReference>
<dbReference type="InterPro" id="IPR036291">
    <property type="entry name" value="NAD(P)-bd_dom_sf"/>
</dbReference>
<dbReference type="Pfam" id="PF09130">
    <property type="entry name" value="DUF1932"/>
    <property type="match status" value="1"/>
</dbReference>
<evidence type="ECO:0000259" key="3">
    <source>
        <dbReference type="Pfam" id="PF03446"/>
    </source>
</evidence>
<sequence>MTQIAFIGFGEAGGIFAAELARHYAVSIWDRKLDGDEGDAMREKARQAGVRVGTSLADALDEATLILSTVTAGQALAVARQSAPLLREGQYFLDLNSVAPETKRQAAQAFAGDAYIDVAVMAPVPPARLKTPLLTGGPLAEKLTPALTALGLNARYGGREVGTVSAIKMCRSVMIKGLEALTTECLFAARRYGVEEQVLASLHNSFPSLGWNADLPGYLISRVAEHGVRRSEEMEEVVKTLQDAGYPGTMSQGTARLQRQIPEQMAAQGLSYGEMQPFDWQRLAQTLSRGS</sequence>
<dbReference type="GO" id="GO:0050661">
    <property type="term" value="F:NADP binding"/>
    <property type="evidence" value="ECO:0007669"/>
    <property type="project" value="InterPro"/>
</dbReference>
<dbReference type="Pfam" id="PF03446">
    <property type="entry name" value="NAD_binding_2"/>
    <property type="match status" value="1"/>
</dbReference>
<comment type="caution">
    <text evidence="5">The sequence shown here is derived from an EMBL/GenBank/DDBJ whole genome shotgun (WGS) entry which is preliminary data.</text>
</comment>
<dbReference type="Gene3D" id="1.10.1040.10">
    <property type="entry name" value="N-(1-d-carboxylethyl)-l-norvaline Dehydrogenase, domain 2"/>
    <property type="match status" value="1"/>
</dbReference>
<evidence type="ECO:0000259" key="4">
    <source>
        <dbReference type="Pfam" id="PF09130"/>
    </source>
</evidence>
<dbReference type="InterPro" id="IPR008927">
    <property type="entry name" value="6-PGluconate_DH-like_C_sf"/>
</dbReference>
<dbReference type="PATRIC" id="fig|61647.15.peg.3971"/>
<dbReference type="InterPro" id="IPR015814">
    <property type="entry name" value="Pgluconate_DH_NAD-bd_C"/>
</dbReference>
<dbReference type="SUPFAM" id="SSF48179">
    <property type="entry name" value="6-phosphogluconate dehydrogenase C-terminal domain-like"/>
    <property type="match status" value="1"/>
</dbReference>
<keyword evidence="1" id="KW-0560">Oxidoreductase</keyword>
<feature type="domain" description="6-phosphogluconate dehydrogenase NADP-binding" evidence="3">
    <location>
        <begin position="3"/>
        <end position="153"/>
    </location>
</feature>
<dbReference type="PIRSF" id="PIRSF000103">
    <property type="entry name" value="HIBADH"/>
    <property type="match status" value="1"/>
</dbReference>
<reference evidence="5 6" key="1">
    <citation type="submission" date="2015-05" db="EMBL/GenBank/DDBJ databases">
        <title>Genome sequences of Pluralibacter gergoviae.</title>
        <authorList>
            <person name="Greninger A.L."/>
            <person name="Miller S."/>
        </authorList>
    </citation>
    <scope>NUCLEOTIDE SEQUENCE [LARGE SCALE GENOMIC DNA]</scope>
    <source>
        <strain evidence="5 6">JS81F13</strain>
    </source>
</reference>
<feature type="domain" description="Phosphogluconate dehydrogenase NAD-binding putative C-terminal" evidence="4">
    <location>
        <begin position="189"/>
        <end position="260"/>
    </location>
</feature>
<evidence type="ECO:0000256" key="1">
    <source>
        <dbReference type="ARBA" id="ARBA00023002"/>
    </source>
</evidence>
<dbReference type="GO" id="GO:0016616">
    <property type="term" value="F:oxidoreductase activity, acting on the CH-OH group of donors, NAD or NADP as acceptor"/>
    <property type="evidence" value="ECO:0007669"/>
    <property type="project" value="UniProtKB-ARBA"/>
</dbReference>
<name>A0A0J5LAU0_PLUGE</name>